<dbReference type="AlphaFoldDB" id="A0A4Y7QDP1"/>
<reference evidence="1 2" key="1">
    <citation type="submission" date="2018-06" db="EMBL/GenBank/DDBJ databases">
        <title>A transcriptomic atlas of mushroom development highlights an independent origin of complex multicellularity.</title>
        <authorList>
            <consortium name="DOE Joint Genome Institute"/>
            <person name="Krizsan K."/>
            <person name="Almasi E."/>
            <person name="Merenyi Z."/>
            <person name="Sahu N."/>
            <person name="Viragh M."/>
            <person name="Koszo T."/>
            <person name="Mondo S."/>
            <person name="Kiss B."/>
            <person name="Balint B."/>
            <person name="Kues U."/>
            <person name="Barry K."/>
            <person name="Hegedus J.C."/>
            <person name="Henrissat B."/>
            <person name="Johnson J."/>
            <person name="Lipzen A."/>
            <person name="Ohm R."/>
            <person name="Nagy I."/>
            <person name="Pangilinan J."/>
            <person name="Yan J."/>
            <person name="Xiong Y."/>
            <person name="Grigoriev I.V."/>
            <person name="Hibbett D.S."/>
            <person name="Nagy L.G."/>
        </authorList>
    </citation>
    <scope>NUCLEOTIDE SEQUENCE [LARGE SCALE GENOMIC DNA]</scope>
    <source>
        <strain evidence="1 2">SZMC22713</strain>
    </source>
</reference>
<organism evidence="1 2">
    <name type="scientific">Rickenella mellea</name>
    <dbReference type="NCBI Taxonomy" id="50990"/>
    <lineage>
        <taxon>Eukaryota</taxon>
        <taxon>Fungi</taxon>
        <taxon>Dikarya</taxon>
        <taxon>Basidiomycota</taxon>
        <taxon>Agaricomycotina</taxon>
        <taxon>Agaricomycetes</taxon>
        <taxon>Hymenochaetales</taxon>
        <taxon>Rickenellaceae</taxon>
        <taxon>Rickenella</taxon>
    </lineage>
</organism>
<dbReference type="Proteomes" id="UP000294933">
    <property type="component" value="Unassembled WGS sequence"/>
</dbReference>
<protein>
    <submittedName>
        <fullName evidence="1">Uncharacterized protein</fullName>
    </submittedName>
</protein>
<dbReference type="EMBL" id="ML170164">
    <property type="protein sequence ID" value="TDL25381.1"/>
    <property type="molecule type" value="Genomic_DNA"/>
</dbReference>
<gene>
    <name evidence="1" type="ORF">BD410DRAFT_785311</name>
</gene>
<keyword evidence="2" id="KW-1185">Reference proteome</keyword>
<proteinExistence type="predicted"/>
<dbReference type="VEuPathDB" id="FungiDB:BD410DRAFT_785311"/>
<evidence type="ECO:0000313" key="2">
    <source>
        <dbReference type="Proteomes" id="UP000294933"/>
    </source>
</evidence>
<sequence>MDETRMPKKPLRLFRLSSKMIKIKIFTIQLTLFGSATPGLSFFFPPLPPLH</sequence>
<name>A0A4Y7QDP1_9AGAM</name>
<accession>A0A4Y7QDP1</accession>
<evidence type="ECO:0000313" key="1">
    <source>
        <dbReference type="EMBL" id="TDL25381.1"/>
    </source>
</evidence>